<dbReference type="Proteomes" id="UP000198704">
    <property type="component" value="Unassembled WGS sequence"/>
</dbReference>
<name>A0A1G9UYA3_9HYPH</name>
<accession>A0A1G9UYA3</accession>
<proteinExistence type="predicted"/>
<dbReference type="OrthoDB" id="7996793at2"/>
<organism evidence="1 2">
    <name type="scientific">Methylobacterium phyllostachyos</name>
    <dbReference type="NCBI Taxonomy" id="582672"/>
    <lineage>
        <taxon>Bacteria</taxon>
        <taxon>Pseudomonadati</taxon>
        <taxon>Pseudomonadota</taxon>
        <taxon>Alphaproteobacteria</taxon>
        <taxon>Hyphomicrobiales</taxon>
        <taxon>Methylobacteriaceae</taxon>
        <taxon>Methylobacterium</taxon>
    </lineage>
</organism>
<evidence type="ECO:0000313" key="2">
    <source>
        <dbReference type="Proteomes" id="UP000198704"/>
    </source>
</evidence>
<dbReference type="STRING" id="582672.SAMN05216360_1034"/>
<reference evidence="2" key="1">
    <citation type="submission" date="2016-10" db="EMBL/GenBank/DDBJ databases">
        <authorList>
            <person name="Varghese N."/>
            <person name="Submissions S."/>
        </authorList>
    </citation>
    <scope>NUCLEOTIDE SEQUENCE [LARGE SCALE GENOMIC DNA]</scope>
    <source>
        <strain evidence="2">BL47</strain>
    </source>
</reference>
<keyword evidence="2" id="KW-1185">Reference proteome</keyword>
<dbReference type="AlphaFoldDB" id="A0A1G9UYA3"/>
<evidence type="ECO:0000313" key="1">
    <source>
        <dbReference type="EMBL" id="SDM64962.1"/>
    </source>
</evidence>
<dbReference type="EMBL" id="FNHS01000003">
    <property type="protein sequence ID" value="SDM64962.1"/>
    <property type="molecule type" value="Genomic_DNA"/>
</dbReference>
<sequence length="80" mass="8813">MAIKALNDRKKLSNDFNEANDAFIDEVLGALQSGAIPIDLARAYLAHPVAMMHTDGAQAVADYFERILAQRPNIDWMPGN</sequence>
<protein>
    <submittedName>
        <fullName evidence="1">Uncharacterized protein</fullName>
    </submittedName>
</protein>
<gene>
    <name evidence="1" type="ORF">SAMN05216360_1034</name>
</gene>